<dbReference type="SUPFAM" id="SSF81383">
    <property type="entry name" value="F-box domain"/>
    <property type="match status" value="1"/>
</dbReference>
<dbReference type="Gene3D" id="1.20.1280.50">
    <property type="match status" value="1"/>
</dbReference>
<feature type="transmembrane region" description="Helical" evidence="1">
    <location>
        <begin position="123"/>
        <end position="144"/>
    </location>
</feature>
<evidence type="ECO:0000259" key="2">
    <source>
        <dbReference type="PROSITE" id="PS50181"/>
    </source>
</evidence>
<organism evidence="3 4">
    <name type="scientific">Brassica cretica</name>
    <name type="common">Mustard</name>
    <dbReference type="NCBI Taxonomy" id="69181"/>
    <lineage>
        <taxon>Eukaryota</taxon>
        <taxon>Viridiplantae</taxon>
        <taxon>Streptophyta</taxon>
        <taxon>Embryophyta</taxon>
        <taxon>Tracheophyta</taxon>
        <taxon>Spermatophyta</taxon>
        <taxon>Magnoliopsida</taxon>
        <taxon>eudicotyledons</taxon>
        <taxon>Gunneridae</taxon>
        <taxon>Pentapetalae</taxon>
        <taxon>rosids</taxon>
        <taxon>malvids</taxon>
        <taxon>Brassicales</taxon>
        <taxon>Brassicaceae</taxon>
        <taxon>Brassiceae</taxon>
        <taxon>Brassica</taxon>
    </lineage>
</organism>
<comment type="caution">
    <text evidence="3">The sequence shown here is derived from an EMBL/GenBank/DDBJ whole genome shotgun (WGS) entry which is preliminary data.</text>
</comment>
<sequence>MYLIPEVLEEIFLGLPLKSILKFKTVSKQWRSILESKRFAEGRRMVNIQKKLKIIVAVDRNLIQHELHRDEEVEMVYLHSNVAASRPSLSCDSLVCIPVPGWVKVFNPSTGVFLRFSSGPETMISRTLVCVGWLTRLIVALLATSSWSSTLKDESSALAICSVPPFSYIAFKVVSSFYVPVPTPRPKPTHHNSGATRHYFPYAVGVMMIMMCSTCSYFRMIEFCICNFMIFAGYLAVFQLSTPLKSVYIQHVVHAYLMLCLVGYLSYQLPVWTAYGLAALLLLNTFLLKGMFPEEEEDENDKSPV</sequence>
<dbReference type="EMBL" id="QGKW02001660">
    <property type="protein sequence ID" value="KAF2581750.1"/>
    <property type="molecule type" value="Genomic_DNA"/>
</dbReference>
<keyword evidence="1" id="KW-1133">Transmembrane helix</keyword>
<evidence type="ECO:0000256" key="1">
    <source>
        <dbReference type="SAM" id="Phobius"/>
    </source>
</evidence>
<feature type="transmembrane region" description="Helical" evidence="1">
    <location>
        <begin position="225"/>
        <end position="242"/>
    </location>
</feature>
<dbReference type="PANTHER" id="PTHR31111">
    <property type="entry name" value="BNAA05G37150D PROTEIN-RELATED"/>
    <property type="match status" value="1"/>
</dbReference>
<dbReference type="Pfam" id="PF00646">
    <property type="entry name" value="F-box"/>
    <property type="match status" value="1"/>
</dbReference>
<dbReference type="PROSITE" id="PS50181">
    <property type="entry name" value="FBOX"/>
    <property type="match status" value="1"/>
</dbReference>
<feature type="domain" description="F-box" evidence="2">
    <location>
        <begin position="1"/>
        <end position="43"/>
    </location>
</feature>
<dbReference type="InterPro" id="IPR001810">
    <property type="entry name" value="F-box_dom"/>
</dbReference>
<accession>A0A8S9JGN8</accession>
<reference evidence="3" key="1">
    <citation type="submission" date="2019-12" db="EMBL/GenBank/DDBJ databases">
        <title>Genome sequencing and annotation of Brassica cretica.</title>
        <authorList>
            <person name="Studholme D.J."/>
            <person name="Sarris P.F."/>
        </authorList>
    </citation>
    <scope>NUCLEOTIDE SEQUENCE</scope>
    <source>
        <strain evidence="3">PFS-001/15</strain>
        <tissue evidence="3">Leaf</tissue>
    </source>
</reference>
<dbReference type="Proteomes" id="UP000712281">
    <property type="component" value="Unassembled WGS sequence"/>
</dbReference>
<gene>
    <name evidence="3" type="ORF">F2Q68_00000536</name>
</gene>
<keyword evidence="1" id="KW-0812">Transmembrane</keyword>
<evidence type="ECO:0000313" key="4">
    <source>
        <dbReference type="Proteomes" id="UP000712281"/>
    </source>
</evidence>
<feature type="transmembrane region" description="Helical" evidence="1">
    <location>
        <begin position="199"/>
        <end position="218"/>
    </location>
</feature>
<dbReference type="AlphaFoldDB" id="A0A8S9JGN8"/>
<dbReference type="PANTHER" id="PTHR31111:SF113">
    <property type="entry name" value="F-BOX ASSOCIATED UBIQUITINATION EFFECTOR FAMILY PROTEIN"/>
    <property type="match status" value="1"/>
</dbReference>
<evidence type="ECO:0000313" key="3">
    <source>
        <dbReference type="EMBL" id="KAF2581750.1"/>
    </source>
</evidence>
<feature type="transmembrane region" description="Helical" evidence="1">
    <location>
        <begin position="156"/>
        <end position="179"/>
    </location>
</feature>
<dbReference type="SMART" id="SM00256">
    <property type="entry name" value="FBOX"/>
    <property type="match status" value="1"/>
</dbReference>
<keyword evidence="1" id="KW-0472">Membrane</keyword>
<proteinExistence type="predicted"/>
<name>A0A8S9JGN8_BRACR</name>
<protein>
    <recommendedName>
        <fullName evidence="2">F-box domain-containing protein</fullName>
    </recommendedName>
</protein>
<dbReference type="InterPro" id="IPR036047">
    <property type="entry name" value="F-box-like_dom_sf"/>
</dbReference>